<dbReference type="InterPro" id="IPR051475">
    <property type="entry name" value="Diverse_Ion_Transporter"/>
</dbReference>
<protein>
    <submittedName>
        <fullName evidence="8">Citrate transporter</fullName>
    </submittedName>
</protein>
<feature type="transmembrane region" description="Helical" evidence="6">
    <location>
        <begin position="93"/>
        <end position="120"/>
    </location>
</feature>
<sequence>MYGILVLSLLILMIILVAIGKPSREYIGLILIITLLITRTISIEEFILYVNWDVLGLIVGMSMFSILLEESGIVELVSIYILRKTTSPRNILFLLTLTAGLVSIALENVTVVLLFAPIAFNIARKLGIKPTYMIIGIALASNMAGSATMIGDPPAIIVAGHYDLSFADFIIYNGKPSMFFITLVPMIISTYIYTILSTHEEVEPRIGIIQANKNSWEKTNNIVKDKSFLAEALLFLTIKITLLSIRETIKLPLTLIAVIGVGGLITTRILLHRDTESVKKSIREGFDWKLLLFLIGVFALSGAFAKYGLANKFAEALLKISGDNIFIITGILIWLSVAFSAVIDNTPYVATMIPVIDSIAENLGVEPLRIAWALLLGATLGGGITYIGASANLVAVRLLENRGYRVTFTDFIKKSLPFNLSNLLVGWLLYIVFWIIWF</sequence>
<feature type="transmembrane region" description="Helical" evidence="6">
    <location>
        <begin position="290"/>
        <end position="309"/>
    </location>
</feature>
<dbReference type="InterPro" id="IPR004680">
    <property type="entry name" value="Cit_transptr-like_dom"/>
</dbReference>
<name>D7DAS9_STAHD</name>
<feature type="transmembrane region" description="Helical" evidence="6">
    <location>
        <begin position="132"/>
        <end position="157"/>
    </location>
</feature>
<feature type="transmembrane region" description="Helical" evidence="6">
    <location>
        <begin position="177"/>
        <end position="196"/>
    </location>
</feature>
<evidence type="ECO:0000256" key="5">
    <source>
        <dbReference type="ARBA" id="ARBA00023136"/>
    </source>
</evidence>
<evidence type="ECO:0000256" key="1">
    <source>
        <dbReference type="ARBA" id="ARBA00004141"/>
    </source>
</evidence>
<dbReference type="PANTHER" id="PTHR43568">
    <property type="entry name" value="P PROTEIN"/>
    <property type="match status" value="1"/>
</dbReference>
<feature type="domain" description="Citrate transporter-like" evidence="7">
    <location>
        <begin position="14"/>
        <end position="377"/>
    </location>
</feature>
<comment type="subcellular location">
    <subcellularLocation>
        <location evidence="1">Membrane</location>
        <topology evidence="1">Multi-pass membrane protein</topology>
    </subcellularLocation>
</comment>
<dbReference type="GO" id="GO:0055085">
    <property type="term" value="P:transmembrane transport"/>
    <property type="evidence" value="ECO:0007669"/>
    <property type="project" value="InterPro"/>
</dbReference>
<dbReference type="Pfam" id="PF03600">
    <property type="entry name" value="CitMHS"/>
    <property type="match status" value="1"/>
</dbReference>
<dbReference type="EMBL" id="CP002051">
    <property type="protein sequence ID" value="ADI31276.1"/>
    <property type="molecule type" value="Genomic_DNA"/>
</dbReference>
<dbReference type="PANTHER" id="PTHR43568:SF1">
    <property type="entry name" value="P PROTEIN"/>
    <property type="match status" value="1"/>
</dbReference>
<dbReference type="HOGENOM" id="CLU_011920_4_0_2"/>
<accession>D7DAS9</accession>
<evidence type="ECO:0000313" key="8">
    <source>
        <dbReference type="EMBL" id="ADI31276.1"/>
    </source>
</evidence>
<evidence type="ECO:0000256" key="4">
    <source>
        <dbReference type="ARBA" id="ARBA00022989"/>
    </source>
</evidence>
<dbReference type="Proteomes" id="UP000002573">
    <property type="component" value="Chromosome"/>
</dbReference>
<dbReference type="STRING" id="591019.Shell_0133"/>
<keyword evidence="3 6" id="KW-0812">Transmembrane</keyword>
<keyword evidence="9" id="KW-1185">Reference proteome</keyword>
<feature type="transmembrane region" description="Helical" evidence="6">
    <location>
        <begin position="30"/>
        <end position="50"/>
    </location>
</feature>
<evidence type="ECO:0000256" key="6">
    <source>
        <dbReference type="SAM" id="Phobius"/>
    </source>
</evidence>
<evidence type="ECO:0000256" key="3">
    <source>
        <dbReference type="ARBA" id="ARBA00022692"/>
    </source>
</evidence>
<feature type="transmembrane region" description="Helical" evidence="6">
    <location>
        <begin position="251"/>
        <end position="270"/>
    </location>
</feature>
<evidence type="ECO:0000256" key="2">
    <source>
        <dbReference type="ARBA" id="ARBA00022448"/>
    </source>
</evidence>
<gene>
    <name evidence="8" type="ordered locus">Shell_0133</name>
</gene>
<dbReference type="RefSeq" id="WP_013142474.1">
    <property type="nucleotide sequence ID" value="NC_014205.1"/>
</dbReference>
<reference evidence="8 9" key="2">
    <citation type="journal article" date="2011" name="Stand. Genomic Sci.">
        <title>Complete genome sequence of Staphylothermus hellenicus P8.</title>
        <authorList>
            <person name="Anderson I."/>
            <person name="Wirth R."/>
            <person name="Lucas S."/>
            <person name="Copeland A."/>
            <person name="Lapidus A."/>
            <person name="Cheng J.F."/>
            <person name="Goodwin L."/>
            <person name="Pitluck S."/>
            <person name="Davenport K."/>
            <person name="Detter J.C."/>
            <person name="Han C."/>
            <person name="Tapia R."/>
            <person name="Land M."/>
            <person name="Hauser L."/>
            <person name="Pati A."/>
            <person name="Mikhailova N."/>
            <person name="Woyke T."/>
            <person name="Klenk H.P."/>
            <person name="Kyrpides N."/>
            <person name="Ivanova N."/>
        </authorList>
    </citation>
    <scope>NUCLEOTIDE SEQUENCE [LARGE SCALE GENOMIC DNA]</scope>
    <source>
        <strain evidence="9">DSM 12710 / JCM 10830 / BK20S6-10-b1 / P8</strain>
    </source>
</reference>
<dbReference type="GeneID" id="9233422"/>
<dbReference type="eggNOG" id="arCOG00238">
    <property type="taxonomic scope" value="Archaea"/>
</dbReference>
<evidence type="ECO:0000313" key="9">
    <source>
        <dbReference type="Proteomes" id="UP000002573"/>
    </source>
</evidence>
<keyword evidence="4 6" id="KW-1133">Transmembrane helix</keyword>
<proteinExistence type="predicted"/>
<evidence type="ECO:0000259" key="7">
    <source>
        <dbReference type="Pfam" id="PF03600"/>
    </source>
</evidence>
<reference evidence="9" key="1">
    <citation type="submission" date="2010-05" db="EMBL/GenBank/DDBJ databases">
        <title>Complete sequence of Staphylothermus hellenicus DSM 12710.</title>
        <authorList>
            <consortium name="US DOE Joint Genome Institute"/>
            <person name="Lucas S."/>
            <person name="Copeland A."/>
            <person name="Lapidus A."/>
            <person name="Cheng J.-F."/>
            <person name="Bruce D."/>
            <person name="Goodwin L."/>
            <person name="Pitluck S."/>
            <person name="Davenport K."/>
            <person name="Detter J.C."/>
            <person name="Han C."/>
            <person name="Tapia R."/>
            <person name="Larimer F."/>
            <person name="Land M."/>
            <person name="Hauser L."/>
            <person name="Kyrpides N."/>
            <person name="Mikhailova N."/>
            <person name="Anderson I.J."/>
            <person name="Woyke T."/>
        </authorList>
    </citation>
    <scope>NUCLEOTIDE SEQUENCE [LARGE SCALE GENOMIC DNA]</scope>
    <source>
        <strain evidence="9">DSM 12710 / JCM 10830 / BK20S6-10-b1 / P8</strain>
    </source>
</reference>
<dbReference type="AlphaFoldDB" id="D7DAS9"/>
<dbReference type="GO" id="GO:0016020">
    <property type="term" value="C:membrane"/>
    <property type="evidence" value="ECO:0007669"/>
    <property type="project" value="UniProtKB-SubCell"/>
</dbReference>
<feature type="transmembrane region" description="Helical" evidence="6">
    <location>
        <begin position="416"/>
        <end position="437"/>
    </location>
</feature>
<keyword evidence="2" id="KW-0813">Transport</keyword>
<feature type="transmembrane region" description="Helical" evidence="6">
    <location>
        <begin position="57"/>
        <end position="81"/>
    </location>
</feature>
<keyword evidence="5 6" id="KW-0472">Membrane</keyword>
<dbReference type="OrthoDB" id="19068at2157"/>
<organism evidence="8 9">
    <name type="scientific">Staphylothermus hellenicus (strain DSM 12710 / JCM 10830 / BK20S6-10-b1 / P8)</name>
    <dbReference type="NCBI Taxonomy" id="591019"/>
    <lineage>
        <taxon>Archaea</taxon>
        <taxon>Thermoproteota</taxon>
        <taxon>Thermoprotei</taxon>
        <taxon>Desulfurococcales</taxon>
        <taxon>Desulfurococcaceae</taxon>
        <taxon>Staphylothermus</taxon>
    </lineage>
</organism>
<feature type="transmembrane region" description="Helical" evidence="6">
    <location>
        <begin position="321"/>
        <end position="343"/>
    </location>
</feature>
<feature type="transmembrane region" description="Helical" evidence="6">
    <location>
        <begin position="370"/>
        <end position="395"/>
    </location>
</feature>
<dbReference type="KEGG" id="shc:Shell_0133"/>